<comment type="caution">
    <text evidence="9">The sequence shown here is derived from an EMBL/GenBank/DDBJ whole genome shotgun (WGS) entry which is preliminary data.</text>
</comment>
<dbReference type="InterPro" id="IPR050385">
    <property type="entry name" value="Archaeal_FAD_synthase"/>
</dbReference>
<evidence type="ECO:0000256" key="6">
    <source>
        <dbReference type="ARBA" id="ARBA00023277"/>
    </source>
</evidence>
<keyword evidence="3 9" id="KW-0548">Nucleotidyltransferase</keyword>
<sequence length="159" mass="17792">MISKIVNVKELINRIAPLRRSGKQVVFTNGCFDIMHAGHVRYLVAARSEGEILVVGINSDKSVKLIKEKNRPIMPQDQRAEVLAGLWCVDYVVFFDEPDPLRLIQTIKPDTLVKGEDWAEDKIIGADFVKADGGKVVRVAVVPDISTSMIIEKIIKMYS</sequence>
<evidence type="ECO:0000313" key="10">
    <source>
        <dbReference type="Proteomes" id="UP000603545"/>
    </source>
</evidence>
<comment type="catalytic activity">
    <reaction evidence="7">
        <text>D-glycero-beta-D-manno-heptose 1-phosphate + ATP + H(+) = ADP-D-glycero-beta-D-manno-heptose + diphosphate</text>
        <dbReference type="Rhea" id="RHEA:27465"/>
        <dbReference type="ChEBI" id="CHEBI:15378"/>
        <dbReference type="ChEBI" id="CHEBI:30616"/>
        <dbReference type="ChEBI" id="CHEBI:33019"/>
        <dbReference type="ChEBI" id="CHEBI:59967"/>
        <dbReference type="ChEBI" id="CHEBI:61593"/>
        <dbReference type="EC" id="2.7.7.70"/>
    </reaction>
</comment>
<keyword evidence="5" id="KW-0067">ATP-binding</keyword>
<accession>A0A8J6TB90</accession>
<dbReference type="GO" id="GO:0005975">
    <property type="term" value="P:carbohydrate metabolic process"/>
    <property type="evidence" value="ECO:0007669"/>
    <property type="project" value="InterPro"/>
</dbReference>
<dbReference type="EMBL" id="JACNLL010000025">
    <property type="protein sequence ID" value="MBC8198838.1"/>
    <property type="molecule type" value="Genomic_DNA"/>
</dbReference>
<dbReference type="GO" id="GO:0016779">
    <property type="term" value="F:nucleotidyltransferase activity"/>
    <property type="evidence" value="ECO:0007669"/>
    <property type="project" value="UniProtKB-KW"/>
</dbReference>
<feature type="domain" description="Cytidyltransferase-like" evidence="8">
    <location>
        <begin position="27"/>
        <end position="152"/>
    </location>
</feature>
<dbReference type="PANTHER" id="PTHR43793">
    <property type="entry name" value="FAD SYNTHASE"/>
    <property type="match status" value="1"/>
</dbReference>
<name>A0A8J6TB90_9BACT</name>
<dbReference type="Proteomes" id="UP000603545">
    <property type="component" value="Unassembled WGS sequence"/>
</dbReference>
<protein>
    <recommendedName>
        <fullName evidence="1">D-glycero-beta-D-manno-heptose 1-phosphate adenylyltransferase</fullName>
        <ecNumber evidence="1">2.7.7.70</ecNumber>
    </recommendedName>
</protein>
<gene>
    <name evidence="9" type="primary">rfaE2</name>
    <name evidence="9" type="ORF">H8E80_02150</name>
</gene>
<evidence type="ECO:0000256" key="2">
    <source>
        <dbReference type="ARBA" id="ARBA00022679"/>
    </source>
</evidence>
<dbReference type="InterPro" id="IPR011914">
    <property type="entry name" value="RfaE_dom_II"/>
</dbReference>
<dbReference type="GO" id="GO:0016773">
    <property type="term" value="F:phosphotransferase activity, alcohol group as acceptor"/>
    <property type="evidence" value="ECO:0007669"/>
    <property type="project" value="InterPro"/>
</dbReference>
<organism evidence="9 10">
    <name type="scientific">Candidatus Desulfaltia bathyphila</name>
    <dbReference type="NCBI Taxonomy" id="2841697"/>
    <lineage>
        <taxon>Bacteria</taxon>
        <taxon>Pseudomonadati</taxon>
        <taxon>Thermodesulfobacteriota</taxon>
        <taxon>Desulfobacteria</taxon>
        <taxon>Desulfobacterales</taxon>
        <taxon>Desulfobacterales incertae sedis</taxon>
        <taxon>Candidatus Desulfaltia</taxon>
    </lineage>
</organism>
<keyword evidence="2" id="KW-0808">Transferase</keyword>
<dbReference type="AlphaFoldDB" id="A0A8J6TB90"/>
<proteinExistence type="predicted"/>
<reference evidence="9 10" key="1">
    <citation type="submission" date="2020-08" db="EMBL/GenBank/DDBJ databases">
        <title>Bridging the membrane lipid divide: bacteria of the FCB group superphylum have the potential to synthesize archaeal ether lipids.</title>
        <authorList>
            <person name="Villanueva L."/>
            <person name="Von Meijenfeldt F.A.B."/>
            <person name="Westbye A.B."/>
            <person name="Yadav S."/>
            <person name="Hopmans E.C."/>
            <person name="Dutilh B.E."/>
            <person name="Sinninghe Damste J.S."/>
        </authorList>
    </citation>
    <scope>NUCLEOTIDE SEQUENCE [LARGE SCALE GENOMIC DNA]</scope>
    <source>
        <strain evidence="9">NIOZ-UU82</strain>
    </source>
</reference>
<evidence type="ECO:0000256" key="5">
    <source>
        <dbReference type="ARBA" id="ARBA00022840"/>
    </source>
</evidence>
<dbReference type="NCBIfam" id="TIGR02199">
    <property type="entry name" value="rfaE_dom_II"/>
    <property type="match status" value="1"/>
</dbReference>
<dbReference type="Pfam" id="PF01467">
    <property type="entry name" value="CTP_transf_like"/>
    <property type="match status" value="1"/>
</dbReference>
<keyword evidence="4" id="KW-0547">Nucleotide-binding</keyword>
<evidence type="ECO:0000313" key="9">
    <source>
        <dbReference type="EMBL" id="MBC8198838.1"/>
    </source>
</evidence>
<dbReference type="SUPFAM" id="SSF52374">
    <property type="entry name" value="Nucleotidylyl transferase"/>
    <property type="match status" value="1"/>
</dbReference>
<evidence type="ECO:0000256" key="4">
    <source>
        <dbReference type="ARBA" id="ARBA00022741"/>
    </source>
</evidence>
<evidence type="ECO:0000256" key="1">
    <source>
        <dbReference type="ARBA" id="ARBA00012519"/>
    </source>
</evidence>
<evidence type="ECO:0000259" key="8">
    <source>
        <dbReference type="Pfam" id="PF01467"/>
    </source>
</evidence>
<evidence type="ECO:0000256" key="7">
    <source>
        <dbReference type="ARBA" id="ARBA00047428"/>
    </source>
</evidence>
<dbReference type="InterPro" id="IPR014729">
    <property type="entry name" value="Rossmann-like_a/b/a_fold"/>
</dbReference>
<dbReference type="InterPro" id="IPR004821">
    <property type="entry name" value="Cyt_trans-like"/>
</dbReference>
<evidence type="ECO:0000256" key="3">
    <source>
        <dbReference type="ARBA" id="ARBA00022695"/>
    </source>
</evidence>
<dbReference type="EC" id="2.7.7.70" evidence="1"/>
<dbReference type="PANTHER" id="PTHR43793:SF2">
    <property type="entry name" value="BIFUNCTIONAL PROTEIN HLDE"/>
    <property type="match status" value="1"/>
</dbReference>
<dbReference type="Gene3D" id="3.40.50.620">
    <property type="entry name" value="HUPs"/>
    <property type="match status" value="1"/>
</dbReference>
<dbReference type="NCBIfam" id="TIGR00125">
    <property type="entry name" value="cyt_tran_rel"/>
    <property type="match status" value="1"/>
</dbReference>
<dbReference type="GO" id="GO:0005524">
    <property type="term" value="F:ATP binding"/>
    <property type="evidence" value="ECO:0007669"/>
    <property type="project" value="UniProtKB-KW"/>
</dbReference>
<keyword evidence="6" id="KW-0119">Carbohydrate metabolism</keyword>